<dbReference type="OrthoDB" id="344165at2759"/>
<sequence>MDPSLDLSKLTDADKADLQQQLANEQQKATIQQTVHSLNETCFKKCMAGKTITSGTLDRSEESCASNCVDRWMDSQMLILQKLGSMRGQ</sequence>
<dbReference type="Proteomes" id="UP000042958">
    <property type="component" value="Unassembled WGS sequence"/>
</dbReference>
<dbReference type="EMBL" id="LJBN01000123">
    <property type="protein sequence ID" value="OOQ87586.1"/>
    <property type="molecule type" value="Genomic_DNA"/>
</dbReference>
<evidence type="ECO:0000313" key="11">
    <source>
        <dbReference type="EMBL" id="OOQ87586.1"/>
    </source>
</evidence>
<evidence type="ECO:0000256" key="8">
    <source>
        <dbReference type="RuleBase" id="RU367043"/>
    </source>
</evidence>
<protein>
    <recommendedName>
        <fullName evidence="8">Mitochondrial import inner membrane translocase subunit</fullName>
    </recommendedName>
</protein>
<keyword evidence="4 8" id="KW-0653">Protein transport</keyword>
<keyword evidence="12" id="KW-1185">Reference proteome</keyword>
<evidence type="ECO:0000259" key="9">
    <source>
        <dbReference type="Pfam" id="PF02953"/>
    </source>
</evidence>
<dbReference type="GO" id="GO:0005743">
    <property type="term" value="C:mitochondrial inner membrane"/>
    <property type="evidence" value="ECO:0007669"/>
    <property type="project" value="UniProtKB-SubCell"/>
</dbReference>
<comment type="similarity">
    <text evidence="2 8">Belongs to the small Tim family.</text>
</comment>
<keyword evidence="3 8" id="KW-0472">Membrane</keyword>
<dbReference type="InterPro" id="IPR035427">
    <property type="entry name" value="Tim10-like_dom_sf"/>
</dbReference>
<keyword evidence="5 8" id="KW-0811">Translocation</keyword>
<reference evidence="12" key="2">
    <citation type="journal article" date="2015" name="Genome Announc.">
        <title>Draft genome sequence of the fungus Penicillium brasilianum MG11.</title>
        <authorList>
            <person name="Horn F."/>
            <person name="Linde J."/>
            <person name="Mattern D.J."/>
            <person name="Walther G."/>
            <person name="Guthke R."/>
            <person name="Brakhage A.A."/>
            <person name="Valiante V."/>
        </authorList>
    </citation>
    <scope>NUCLEOTIDE SEQUENCE [LARGE SCALE GENOMIC DNA]</scope>
    <source>
        <strain evidence="12">MG11</strain>
    </source>
</reference>
<feature type="domain" description="Tim10-like" evidence="9">
    <location>
        <begin position="20"/>
        <end position="83"/>
    </location>
</feature>
<dbReference type="SUPFAM" id="SSF144122">
    <property type="entry name" value="Tim10-like"/>
    <property type="match status" value="1"/>
</dbReference>
<evidence type="ECO:0000313" key="13">
    <source>
        <dbReference type="Proteomes" id="UP000190744"/>
    </source>
</evidence>
<name>A0A0F7TD93_PENBI</name>
<evidence type="ECO:0000256" key="6">
    <source>
        <dbReference type="ARBA" id="ARBA00023157"/>
    </source>
</evidence>
<organism evidence="10 12">
    <name type="scientific">Penicillium brasilianum</name>
    <dbReference type="NCBI Taxonomy" id="104259"/>
    <lineage>
        <taxon>Eukaryota</taxon>
        <taxon>Fungi</taxon>
        <taxon>Dikarya</taxon>
        <taxon>Ascomycota</taxon>
        <taxon>Pezizomycotina</taxon>
        <taxon>Eurotiomycetes</taxon>
        <taxon>Eurotiomycetidae</taxon>
        <taxon>Eurotiales</taxon>
        <taxon>Aspergillaceae</taxon>
        <taxon>Penicillium</taxon>
    </lineage>
</organism>
<evidence type="ECO:0000256" key="4">
    <source>
        <dbReference type="ARBA" id="ARBA00022927"/>
    </source>
</evidence>
<reference evidence="11" key="3">
    <citation type="submission" date="2015-09" db="EMBL/GenBank/DDBJ databases">
        <authorList>
            <person name="Jackson K.R."/>
            <person name="Lunt B.L."/>
            <person name="Fisher J.N.B."/>
            <person name="Gardner A.V."/>
            <person name="Bailey M.E."/>
            <person name="Deus L.M."/>
            <person name="Earl A.S."/>
            <person name="Gibby P.D."/>
            <person name="Hartmann K.A."/>
            <person name="Liu J.E."/>
            <person name="Manci A.M."/>
            <person name="Nielsen D.A."/>
            <person name="Solomon M.B."/>
            <person name="Breakwell D.P."/>
            <person name="Burnett S.H."/>
            <person name="Grose J.H."/>
        </authorList>
    </citation>
    <scope>NUCLEOTIDE SEQUENCE [LARGE SCALE GENOMIC DNA]</scope>
    <source>
        <strain evidence="11">LaBioMMi 136</strain>
    </source>
</reference>
<keyword evidence="3 8" id="KW-0999">Mitochondrion inner membrane</keyword>
<proteinExistence type="inferred from homology"/>
<dbReference type="STRING" id="104259.A0A0F7TD93"/>
<dbReference type="Pfam" id="PF02953">
    <property type="entry name" value="zf-Tim10_DDP"/>
    <property type="match status" value="1"/>
</dbReference>
<dbReference type="InterPro" id="IPR004217">
    <property type="entry name" value="Tim10-like"/>
</dbReference>
<dbReference type="Gene3D" id="1.10.287.810">
    <property type="entry name" value="Mitochondrial import inner membrane translocase subunit tim13 like domains"/>
    <property type="match status" value="1"/>
</dbReference>
<evidence type="ECO:0000313" key="12">
    <source>
        <dbReference type="Proteomes" id="UP000042958"/>
    </source>
</evidence>
<dbReference type="Proteomes" id="UP000190744">
    <property type="component" value="Unassembled WGS sequence"/>
</dbReference>
<evidence type="ECO:0000256" key="1">
    <source>
        <dbReference type="ARBA" id="ARBA00004137"/>
    </source>
</evidence>
<keyword evidence="8" id="KW-0496">Mitochondrion</keyword>
<keyword evidence="7 8" id="KW-0143">Chaperone</keyword>
<evidence type="ECO:0000256" key="7">
    <source>
        <dbReference type="ARBA" id="ARBA00023186"/>
    </source>
</evidence>
<gene>
    <name evidence="11" type="primary">TIM8</name>
    <name evidence="11" type="ORF">PEBR_15729</name>
    <name evidence="10" type="ORF">PMG11_01049</name>
</gene>
<comment type="domain">
    <text evidence="8">The twin CX3C motif contains 4 conserved Cys residues that form 2 disulfide bonds in the mitochondrial intermembrane space.</text>
</comment>
<comment type="subcellular location">
    <subcellularLocation>
        <location evidence="1 8">Mitochondrion inner membrane</location>
        <topology evidence="1 8">Peripheral membrane protein</topology>
        <orientation evidence="1 8">Intermembrane side</orientation>
    </subcellularLocation>
</comment>
<accession>A0A0F7TD93</accession>
<evidence type="ECO:0000256" key="3">
    <source>
        <dbReference type="ARBA" id="ARBA00022792"/>
    </source>
</evidence>
<dbReference type="GO" id="GO:0015031">
    <property type="term" value="P:protein transport"/>
    <property type="evidence" value="ECO:0007669"/>
    <property type="project" value="UniProtKB-KW"/>
</dbReference>
<reference evidence="13" key="4">
    <citation type="submission" date="2015-09" db="EMBL/GenBank/DDBJ databases">
        <authorList>
            <person name="Fill T.P."/>
            <person name="Baretta J.F."/>
            <person name="de Almeida L.G."/>
            <person name="Rocha M."/>
            <person name="de Souza D.H."/>
            <person name="Malavazi I."/>
            <person name="Cerdeira L.T."/>
            <person name="Hong H."/>
            <person name="Samborskyy M."/>
            <person name="de Vasconcelos A.T."/>
            <person name="Leadlay P."/>
            <person name="Rodrigues-Filho E."/>
        </authorList>
    </citation>
    <scope>NUCLEOTIDE SEQUENCE [LARGE SCALE GENOMIC DNA]</scope>
    <source>
        <strain evidence="13">LaBioMMi 136</strain>
    </source>
</reference>
<keyword evidence="6 8" id="KW-1015">Disulfide bond</keyword>
<comment type="function">
    <text evidence="8">Mitochondrial intermembrane chaperone that participates in the import and insertion of some multi-pass transmembrane proteins into the mitochondrial inner membrane. Also required for the transfer of beta-barrel precursors from the TOM complex to the sorting and assembly machinery (SAM complex) of the outer membrane. Acts as a chaperone-like protein that protects the hydrophobic precursors from aggregation and guide them through the mitochondrial intermembrane space.</text>
</comment>
<dbReference type="AlphaFoldDB" id="A0A0F7TD93"/>
<evidence type="ECO:0000313" key="10">
    <source>
        <dbReference type="EMBL" id="CEJ54754.1"/>
    </source>
</evidence>
<dbReference type="EMBL" id="CDHK01000001">
    <property type="protein sequence ID" value="CEJ54754.1"/>
    <property type="molecule type" value="Genomic_DNA"/>
</dbReference>
<comment type="subunit">
    <text evidence="8">Heterohexamer.</text>
</comment>
<keyword evidence="8" id="KW-0813">Transport</keyword>
<reference evidence="10" key="1">
    <citation type="submission" date="2014-11" db="EMBL/GenBank/DDBJ databases">
        <authorList>
            <person name="Zhu J."/>
            <person name="Qi W."/>
            <person name="Song R."/>
        </authorList>
    </citation>
    <scope>NUCLEOTIDE SEQUENCE [LARGE SCALE GENOMIC DNA]</scope>
</reference>
<evidence type="ECO:0000256" key="2">
    <source>
        <dbReference type="ARBA" id="ARBA00006720"/>
    </source>
</evidence>
<evidence type="ECO:0000256" key="5">
    <source>
        <dbReference type="ARBA" id="ARBA00023010"/>
    </source>
</evidence>